<accession>A0A967EY02</accession>
<dbReference type="RefSeq" id="WP_167225176.1">
    <property type="nucleotide sequence ID" value="NZ_JAAQPH010000009.1"/>
</dbReference>
<sequence>MSNESQDSGEHDEHSVLANAFSDAEDFVTFVIADQLFGIPVLKVQDVLSAYNITRIPLAPPEIAGSLNLRGRIVTAMDVRLRLGLPPKEGRDSMSIVAEHDGELYSLMVDSVGEVLALKSGDYERNPPTLDPKFRDYSVGIYRLDAKLLVVLDVNRLLDYSREQAA</sequence>
<dbReference type="PANTHER" id="PTHR22617:SF23">
    <property type="entry name" value="CHEMOTAXIS PROTEIN CHEW"/>
    <property type="match status" value="1"/>
</dbReference>
<dbReference type="InterPro" id="IPR002545">
    <property type="entry name" value="CheW-lke_dom"/>
</dbReference>
<name>A0A967EY02_9PROT</name>
<dbReference type="EMBL" id="JAAQPH010000009">
    <property type="protein sequence ID" value="NIA69498.1"/>
    <property type="molecule type" value="Genomic_DNA"/>
</dbReference>
<dbReference type="SUPFAM" id="SSF50341">
    <property type="entry name" value="CheW-like"/>
    <property type="match status" value="1"/>
</dbReference>
<dbReference type="InterPro" id="IPR036061">
    <property type="entry name" value="CheW-like_dom_sf"/>
</dbReference>
<evidence type="ECO:0000259" key="1">
    <source>
        <dbReference type="PROSITE" id="PS50851"/>
    </source>
</evidence>
<dbReference type="GO" id="GO:0005829">
    <property type="term" value="C:cytosol"/>
    <property type="evidence" value="ECO:0007669"/>
    <property type="project" value="TreeGrafter"/>
</dbReference>
<evidence type="ECO:0000313" key="3">
    <source>
        <dbReference type="Proteomes" id="UP000761264"/>
    </source>
</evidence>
<gene>
    <name evidence="2" type="ORF">HBA54_12930</name>
</gene>
<dbReference type="Proteomes" id="UP000761264">
    <property type="component" value="Unassembled WGS sequence"/>
</dbReference>
<dbReference type="AlphaFoldDB" id="A0A967EY02"/>
<dbReference type="InterPro" id="IPR039315">
    <property type="entry name" value="CheW"/>
</dbReference>
<dbReference type="PROSITE" id="PS50851">
    <property type="entry name" value="CHEW"/>
    <property type="match status" value="1"/>
</dbReference>
<organism evidence="2 3">
    <name type="scientific">Pelagibius litoralis</name>
    <dbReference type="NCBI Taxonomy" id="374515"/>
    <lineage>
        <taxon>Bacteria</taxon>
        <taxon>Pseudomonadati</taxon>
        <taxon>Pseudomonadota</taxon>
        <taxon>Alphaproteobacteria</taxon>
        <taxon>Rhodospirillales</taxon>
        <taxon>Rhodovibrionaceae</taxon>
        <taxon>Pelagibius</taxon>
    </lineage>
</organism>
<dbReference type="Pfam" id="PF01584">
    <property type="entry name" value="CheW"/>
    <property type="match status" value="1"/>
</dbReference>
<proteinExistence type="predicted"/>
<dbReference type="SMART" id="SM00260">
    <property type="entry name" value="CheW"/>
    <property type="match status" value="1"/>
</dbReference>
<dbReference type="Gene3D" id="2.30.30.40">
    <property type="entry name" value="SH3 Domains"/>
    <property type="match status" value="1"/>
</dbReference>
<evidence type="ECO:0000313" key="2">
    <source>
        <dbReference type="EMBL" id="NIA69498.1"/>
    </source>
</evidence>
<protein>
    <submittedName>
        <fullName evidence="2">Chemotaxis protein CheW</fullName>
    </submittedName>
</protein>
<feature type="domain" description="CheW-like" evidence="1">
    <location>
        <begin position="24"/>
        <end position="163"/>
    </location>
</feature>
<dbReference type="GO" id="GO:0007165">
    <property type="term" value="P:signal transduction"/>
    <property type="evidence" value="ECO:0007669"/>
    <property type="project" value="InterPro"/>
</dbReference>
<dbReference type="Gene3D" id="2.40.50.180">
    <property type="entry name" value="CheA-289, Domain 4"/>
    <property type="match status" value="1"/>
</dbReference>
<dbReference type="PANTHER" id="PTHR22617">
    <property type="entry name" value="CHEMOTAXIS SENSOR HISTIDINE KINASE-RELATED"/>
    <property type="match status" value="1"/>
</dbReference>
<dbReference type="CDD" id="cd00732">
    <property type="entry name" value="CheW"/>
    <property type="match status" value="1"/>
</dbReference>
<dbReference type="GO" id="GO:0006935">
    <property type="term" value="P:chemotaxis"/>
    <property type="evidence" value="ECO:0007669"/>
    <property type="project" value="InterPro"/>
</dbReference>
<keyword evidence="3" id="KW-1185">Reference proteome</keyword>
<reference evidence="2" key="1">
    <citation type="submission" date="2020-03" db="EMBL/GenBank/DDBJ databases">
        <title>Genome of Pelagibius litoralis DSM 21314T.</title>
        <authorList>
            <person name="Wang G."/>
        </authorList>
    </citation>
    <scope>NUCLEOTIDE SEQUENCE</scope>
    <source>
        <strain evidence="2">DSM 21314</strain>
    </source>
</reference>
<comment type="caution">
    <text evidence="2">The sequence shown here is derived from an EMBL/GenBank/DDBJ whole genome shotgun (WGS) entry which is preliminary data.</text>
</comment>